<accession>A0A3M7QXN7</accession>
<comment type="caution">
    <text evidence="1">The sequence shown here is derived from an EMBL/GenBank/DDBJ whole genome shotgun (WGS) entry which is preliminary data.</text>
</comment>
<reference evidence="1 2" key="1">
    <citation type="journal article" date="2018" name="Sci. Rep.">
        <title>Genomic signatures of local adaptation to the degree of environmental predictability in rotifers.</title>
        <authorList>
            <person name="Franch-Gras L."/>
            <person name="Hahn C."/>
            <person name="Garcia-Roger E.M."/>
            <person name="Carmona M.J."/>
            <person name="Serra M."/>
            <person name="Gomez A."/>
        </authorList>
    </citation>
    <scope>NUCLEOTIDE SEQUENCE [LARGE SCALE GENOMIC DNA]</scope>
    <source>
        <strain evidence="1">HYR1</strain>
    </source>
</reference>
<evidence type="ECO:0000313" key="2">
    <source>
        <dbReference type="Proteomes" id="UP000276133"/>
    </source>
</evidence>
<proteinExistence type="predicted"/>
<dbReference type="AlphaFoldDB" id="A0A3M7QXN7"/>
<organism evidence="1 2">
    <name type="scientific">Brachionus plicatilis</name>
    <name type="common">Marine rotifer</name>
    <name type="synonym">Brachionus muelleri</name>
    <dbReference type="NCBI Taxonomy" id="10195"/>
    <lineage>
        <taxon>Eukaryota</taxon>
        <taxon>Metazoa</taxon>
        <taxon>Spiralia</taxon>
        <taxon>Gnathifera</taxon>
        <taxon>Rotifera</taxon>
        <taxon>Eurotatoria</taxon>
        <taxon>Monogononta</taxon>
        <taxon>Pseudotrocha</taxon>
        <taxon>Ploima</taxon>
        <taxon>Brachionidae</taxon>
        <taxon>Brachionus</taxon>
    </lineage>
</organism>
<keyword evidence="2" id="KW-1185">Reference proteome</keyword>
<evidence type="ECO:0000313" key="1">
    <source>
        <dbReference type="EMBL" id="RNA15758.1"/>
    </source>
</evidence>
<dbReference type="EMBL" id="REGN01004894">
    <property type="protein sequence ID" value="RNA15758.1"/>
    <property type="molecule type" value="Genomic_DNA"/>
</dbReference>
<sequence>MKIRKSFRTKKILRLESSQSLWHMNTFWLCFFSWMLEISGSEKHRAKAQTKIEYNMAIRGQLGTIFVSDIIEAFNAECSNCQNSDNDPGELGEYEYSTTELTKLPVKVERLAYKKWNAQ</sequence>
<dbReference type="Proteomes" id="UP000276133">
    <property type="component" value="Unassembled WGS sequence"/>
</dbReference>
<name>A0A3M7QXN7_BRAPC</name>
<protein>
    <submittedName>
        <fullName evidence="1">Uncharacterized protein</fullName>
    </submittedName>
</protein>
<gene>
    <name evidence="1" type="ORF">BpHYR1_002434</name>
</gene>